<feature type="compositionally biased region" description="Polar residues" evidence="1">
    <location>
        <begin position="325"/>
        <end position="343"/>
    </location>
</feature>
<feature type="compositionally biased region" description="Polar residues" evidence="1">
    <location>
        <begin position="222"/>
        <end position="236"/>
    </location>
</feature>
<dbReference type="EMBL" id="RXIC02000021">
    <property type="protein sequence ID" value="KAB1218378.1"/>
    <property type="molecule type" value="Genomic_DNA"/>
</dbReference>
<keyword evidence="4" id="KW-1185">Reference proteome</keyword>
<feature type="compositionally biased region" description="Low complexity" evidence="1">
    <location>
        <begin position="296"/>
        <end position="308"/>
    </location>
</feature>
<reference evidence="3 4" key="1">
    <citation type="journal article" date="2019" name="Plant Biotechnol. J.">
        <title>The red bayberry genome and genetic basis of sex determination.</title>
        <authorList>
            <person name="Jia H.M."/>
            <person name="Jia H.J."/>
            <person name="Cai Q.L."/>
            <person name="Wang Y."/>
            <person name="Zhao H.B."/>
            <person name="Yang W.F."/>
            <person name="Wang G.Y."/>
            <person name="Li Y.H."/>
            <person name="Zhan D.L."/>
            <person name="Shen Y.T."/>
            <person name="Niu Q.F."/>
            <person name="Chang L."/>
            <person name="Qiu J."/>
            <person name="Zhao L."/>
            <person name="Xie H.B."/>
            <person name="Fu W.Y."/>
            <person name="Jin J."/>
            <person name="Li X.W."/>
            <person name="Jiao Y."/>
            <person name="Zhou C.C."/>
            <person name="Tu T."/>
            <person name="Chai C.Y."/>
            <person name="Gao J.L."/>
            <person name="Fan L.J."/>
            <person name="van de Weg E."/>
            <person name="Wang J.Y."/>
            <person name="Gao Z.S."/>
        </authorList>
    </citation>
    <scope>NUCLEOTIDE SEQUENCE [LARGE SCALE GENOMIC DNA]</scope>
    <source>
        <tissue evidence="3">Leaves</tissue>
    </source>
</reference>
<accession>A0A6A1W3S7</accession>
<feature type="compositionally biased region" description="Polar residues" evidence="1">
    <location>
        <begin position="153"/>
        <end position="163"/>
    </location>
</feature>
<feature type="compositionally biased region" description="Polar residues" evidence="1">
    <location>
        <begin position="507"/>
        <end position="516"/>
    </location>
</feature>
<feature type="compositionally biased region" description="Polar residues" evidence="1">
    <location>
        <begin position="173"/>
        <end position="195"/>
    </location>
</feature>
<dbReference type="OrthoDB" id="657470at2759"/>
<proteinExistence type="predicted"/>
<dbReference type="Pfam" id="PF06972">
    <property type="entry name" value="GIP1_N"/>
    <property type="match status" value="1"/>
</dbReference>
<dbReference type="Proteomes" id="UP000516437">
    <property type="component" value="Chromosome 3"/>
</dbReference>
<gene>
    <name evidence="3" type="ORF">CJ030_MR3G026258</name>
</gene>
<feature type="compositionally biased region" description="Basic and acidic residues" evidence="1">
    <location>
        <begin position="198"/>
        <end position="220"/>
    </location>
</feature>
<feature type="region of interest" description="Disordered" evidence="1">
    <location>
        <begin position="141"/>
        <end position="343"/>
    </location>
</feature>
<comment type="caution">
    <text evidence="3">The sequence shown here is derived from an EMBL/GenBank/DDBJ whole genome shotgun (WGS) entry which is preliminary data.</text>
</comment>
<feature type="compositionally biased region" description="Polar residues" evidence="1">
    <location>
        <begin position="483"/>
        <end position="499"/>
    </location>
</feature>
<evidence type="ECO:0000313" key="3">
    <source>
        <dbReference type="EMBL" id="KAB1218378.1"/>
    </source>
</evidence>
<feature type="domain" description="GBF-interacting protein 1 N-terminal" evidence="2">
    <location>
        <begin position="18"/>
        <end position="75"/>
    </location>
</feature>
<dbReference type="PANTHER" id="PTHR47070">
    <property type="entry name" value="HYDROXYPROLINE-RICH GLYCOPROTEIN-LIKE"/>
    <property type="match status" value="1"/>
</dbReference>
<evidence type="ECO:0000256" key="1">
    <source>
        <dbReference type="SAM" id="MobiDB-lite"/>
    </source>
</evidence>
<organism evidence="3 4">
    <name type="scientific">Morella rubra</name>
    <name type="common">Chinese bayberry</name>
    <dbReference type="NCBI Taxonomy" id="262757"/>
    <lineage>
        <taxon>Eukaryota</taxon>
        <taxon>Viridiplantae</taxon>
        <taxon>Streptophyta</taxon>
        <taxon>Embryophyta</taxon>
        <taxon>Tracheophyta</taxon>
        <taxon>Spermatophyta</taxon>
        <taxon>Magnoliopsida</taxon>
        <taxon>eudicotyledons</taxon>
        <taxon>Gunneridae</taxon>
        <taxon>Pentapetalae</taxon>
        <taxon>rosids</taxon>
        <taxon>fabids</taxon>
        <taxon>Fagales</taxon>
        <taxon>Myricaceae</taxon>
        <taxon>Morella</taxon>
    </lineage>
</organism>
<dbReference type="PANTHER" id="PTHR47070:SF2">
    <property type="entry name" value="OS06G0206100 PROTEIN"/>
    <property type="match status" value="1"/>
</dbReference>
<feature type="region of interest" description="Disordered" evidence="1">
    <location>
        <begin position="549"/>
        <end position="570"/>
    </location>
</feature>
<feature type="compositionally biased region" description="Low complexity" evidence="1">
    <location>
        <begin position="237"/>
        <end position="258"/>
    </location>
</feature>
<feature type="region of interest" description="Disordered" evidence="1">
    <location>
        <begin position="359"/>
        <end position="406"/>
    </location>
</feature>
<feature type="compositionally biased region" description="Polar residues" evidence="1">
    <location>
        <begin position="550"/>
        <end position="563"/>
    </location>
</feature>
<feature type="region of interest" description="Disordered" evidence="1">
    <location>
        <begin position="469"/>
        <end position="518"/>
    </location>
</feature>
<protein>
    <recommendedName>
        <fullName evidence="2">GBF-interacting protein 1 N-terminal domain-containing protein</fullName>
    </recommendedName>
</protein>
<dbReference type="InterPro" id="IPR009719">
    <property type="entry name" value="GIP1_N"/>
</dbReference>
<dbReference type="AlphaFoldDB" id="A0A6A1W3S7"/>
<dbReference type="SUPFAM" id="SSF46934">
    <property type="entry name" value="UBA-like"/>
    <property type="match status" value="1"/>
</dbReference>
<evidence type="ECO:0000259" key="2">
    <source>
        <dbReference type="Pfam" id="PF06972"/>
    </source>
</evidence>
<dbReference type="InterPro" id="IPR009060">
    <property type="entry name" value="UBA-like_sf"/>
</dbReference>
<name>A0A6A1W3S7_9ROSI</name>
<sequence>MVSGDSLVEGGGTQILSARVRKTIQSIKEIVGNHSELDIYAALKETNMDPNETAQKLLNQDPFHEVKRKRDKKKEVFEYVSILQNTGYKGSVDPRRHPEDVGQGVKFHTFSDRNVRRGGYTRNVVPDAGIKFRVVRDNRVNQNTDKEVKPASQHCTTSTNEKMISNLPEKSLTETSGSQKPSGGRSSSQMLNGLTDSLARHARDASSRSSDGKVLEERRSLVPNTNSRVQAVKSNNSQPSPSTVGSVSSAVGVYSSSTDPVHVPSPDSRSSGPVGAIKREVGVVGVRRQSSDHSVKASAVSGSSFSNSLQGKDGSTESVRPLSAVSRTDQLSQSTATDSAVSGMSVSRSFLSNQYNGRQHQQLVGHQKASQHKIEWKPKSSQKSIVSSPGVIGTPTKSISAPAENSKDLESEAAKLQDKFSSVNIYEHQNVIIAQHIRVPETDRCRLTFGSIGTEFDSARDIVSGLQAVGTTEESNREPVVSLSVSAPEASSNDASGNKPTELLNCQVRNTGSDSPASAVPVEHQLLDKKESSSPQNLDNFADIGLVRENSPSYAPSESQSHQDPPEIPGFSAYDPQTGYDIPYFRPSMDETIRGQGLPSPHEALSSHTANSIPASTIAMLQQQQQPPVAQMYPQVHVSHFANLMPYRQFIPPLYVSPMAMPGYSSNPAYPHPSNGSSYLLMPGGSSHLNASSLKYGVQQFKPVPAGSPTGFGNFTNPNGYINAPGVVGGATGLDDSSRLKYKDGNLYVPNPQAEASEIWIQNPRELPGMQSTPYYNMPGQSPHGGYMPSHTGHASFMQLLHNLPMQFPDIPSSSTACCNCACLSGKCSCCTTGWHNLLTCNFHHPPPQPAAIANPHHLGPAMSGNVGVGVAAPGAQTNDSNALGQSGRRGLFLVLASSAVEPSDIRIPPPTPCKFHWRYQFSGDYYIEHCPFVTFDWSICVPIQESRSYKWDFMVHTLPVENFLEIVEPTAFSM</sequence>
<evidence type="ECO:0000313" key="4">
    <source>
        <dbReference type="Proteomes" id="UP000516437"/>
    </source>
</evidence>